<dbReference type="Pfam" id="PF13579">
    <property type="entry name" value="Glyco_trans_4_4"/>
    <property type="match status" value="1"/>
</dbReference>
<evidence type="ECO:0000313" key="6">
    <source>
        <dbReference type="Proteomes" id="UP000642284"/>
    </source>
</evidence>
<keyword evidence="6" id="KW-1185">Reference proteome</keyword>
<evidence type="ECO:0000256" key="2">
    <source>
        <dbReference type="ARBA" id="ARBA00022676"/>
    </source>
</evidence>
<evidence type="ECO:0000256" key="3">
    <source>
        <dbReference type="ARBA" id="ARBA00022679"/>
    </source>
</evidence>
<name>A0ABR7SLI7_9ACTN</name>
<dbReference type="PANTHER" id="PTHR12526">
    <property type="entry name" value="GLYCOSYLTRANSFERASE"/>
    <property type="match status" value="1"/>
</dbReference>
<dbReference type="Pfam" id="PF13692">
    <property type="entry name" value="Glyco_trans_1_4"/>
    <property type="match status" value="1"/>
</dbReference>
<reference evidence="5 6" key="1">
    <citation type="submission" date="2020-08" db="EMBL/GenBank/DDBJ databases">
        <title>Genemic of Streptomyces polyaspartic.</title>
        <authorList>
            <person name="Liu W."/>
        </authorList>
    </citation>
    <scope>NUCLEOTIDE SEQUENCE [LARGE SCALE GENOMIC DNA]</scope>
    <source>
        <strain evidence="5 6">TRM66268-LWL</strain>
    </source>
</reference>
<evidence type="ECO:0000256" key="1">
    <source>
        <dbReference type="ARBA" id="ARBA00021292"/>
    </source>
</evidence>
<comment type="caution">
    <text evidence="5">The sequence shown here is derived from an EMBL/GenBank/DDBJ whole genome shotgun (WGS) entry which is preliminary data.</text>
</comment>
<dbReference type="SUPFAM" id="SSF53756">
    <property type="entry name" value="UDP-Glycosyltransferase/glycogen phosphorylase"/>
    <property type="match status" value="1"/>
</dbReference>
<protein>
    <recommendedName>
        <fullName evidence="1">D-inositol 3-phosphate glycosyltransferase</fullName>
    </recommendedName>
</protein>
<keyword evidence="2" id="KW-0328">Glycosyltransferase</keyword>
<dbReference type="RefSeq" id="WP_187816809.1">
    <property type="nucleotide sequence ID" value="NZ_JACTVJ010000013.1"/>
</dbReference>
<dbReference type="Proteomes" id="UP000642284">
    <property type="component" value="Unassembled WGS sequence"/>
</dbReference>
<proteinExistence type="predicted"/>
<gene>
    <name evidence="5" type="ORF">H9Y04_27550</name>
</gene>
<dbReference type="EMBL" id="JACTVJ010000013">
    <property type="protein sequence ID" value="MBC9716298.1"/>
    <property type="molecule type" value="Genomic_DNA"/>
</dbReference>
<evidence type="ECO:0000259" key="4">
    <source>
        <dbReference type="Pfam" id="PF13579"/>
    </source>
</evidence>
<organism evidence="5 6">
    <name type="scientific">Streptomyces polyasparticus</name>
    <dbReference type="NCBI Taxonomy" id="2767826"/>
    <lineage>
        <taxon>Bacteria</taxon>
        <taxon>Bacillati</taxon>
        <taxon>Actinomycetota</taxon>
        <taxon>Actinomycetes</taxon>
        <taxon>Kitasatosporales</taxon>
        <taxon>Streptomycetaceae</taxon>
        <taxon>Streptomyces</taxon>
    </lineage>
</organism>
<dbReference type="InterPro" id="IPR028098">
    <property type="entry name" value="Glyco_trans_4-like_N"/>
</dbReference>
<feature type="domain" description="Glycosyltransferase subfamily 4-like N-terminal" evidence="4">
    <location>
        <begin position="2"/>
        <end position="204"/>
    </location>
</feature>
<dbReference type="Gene3D" id="3.40.50.2000">
    <property type="entry name" value="Glycogen Phosphorylase B"/>
    <property type="match status" value="2"/>
</dbReference>
<accession>A0ABR7SLI7</accession>
<keyword evidence="3" id="KW-0808">Transferase</keyword>
<evidence type="ECO:0000313" key="5">
    <source>
        <dbReference type="EMBL" id="MBC9716298.1"/>
    </source>
</evidence>
<sequence length="428" mass="47745">MRETANQFCNEGWDVTVVTIAREAWEADYGLDLTLLEGVDPRIRVIELPLFREDLETDIRLFDEDRALRPNAWNAELRRRQVEIFPEPCFGPWKDDLEEAVLRIHRETPADLLLTTCTPYVNLAPAWRLWQEAKVPYAVDFRDGWSIDVVDGVEAFARDSAESHWEQKVLGQALCLTVVNDPIAEHYRARYPSLADRVHVVRNGYDKDSAPGYVDSTHADDGLVFGYLGTVNFTVKQLQTVLDAWRAAREQEPLLKNARFELRGHIGSGASREANKHTEILKQAEVDDVFFGGPAAKADIASLYAGWDAMVLILIGGKYVTSGKVYEYMATGLPIVSAHAVEHDASNVLRDHPLWTGAVGLDSKALADSFIRAAHMAVETTAEEHKAAVAHADQFSREKLMAAGVRIILEEYATRYAGKSAVIEGSTP</sequence>